<dbReference type="PROSITE" id="PS50937">
    <property type="entry name" value="HTH_MERR_2"/>
    <property type="match status" value="1"/>
</dbReference>
<dbReference type="Pfam" id="PF13411">
    <property type="entry name" value="MerR_1"/>
    <property type="match status" value="1"/>
</dbReference>
<evidence type="ECO:0000256" key="1">
    <source>
        <dbReference type="ARBA" id="ARBA00023125"/>
    </source>
</evidence>
<dbReference type="SMART" id="SM00422">
    <property type="entry name" value="HTH_MERR"/>
    <property type="match status" value="1"/>
</dbReference>
<dbReference type="SUPFAM" id="SSF46955">
    <property type="entry name" value="Putative DNA-binding domain"/>
    <property type="match status" value="1"/>
</dbReference>
<dbReference type="InterPro" id="IPR047057">
    <property type="entry name" value="MerR_fam"/>
</dbReference>
<dbReference type="PANTHER" id="PTHR30204:SF93">
    <property type="entry name" value="HTH MERR-TYPE DOMAIN-CONTAINING PROTEIN"/>
    <property type="match status" value="1"/>
</dbReference>
<dbReference type="PANTHER" id="PTHR30204">
    <property type="entry name" value="REDOX-CYCLING DRUG-SENSING TRANSCRIPTIONAL ACTIVATOR SOXR"/>
    <property type="match status" value="1"/>
</dbReference>
<dbReference type="EMBL" id="JBHSMZ010000010">
    <property type="protein sequence ID" value="MFC5549845.1"/>
    <property type="molecule type" value="Genomic_DNA"/>
</dbReference>
<gene>
    <name evidence="3" type="ORF">ACFPO9_15115</name>
</gene>
<dbReference type="PRINTS" id="PR00040">
    <property type="entry name" value="HTHMERR"/>
</dbReference>
<accession>A0ABW0S1P3</accession>
<sequence length="134" mass="14818">MKIGELAERSGIPASTIRYYEKEGLLPKAQRGANGYRVYQDSALERLDLIQLGQKLGFSLDTIRRIAALQGAALKDALLGQLEARLEEIDRLRAILDAQRSSVAGAKERVLAALARGECRVEAAWTTDECFRKT</sequence>
<evidence type="ECO:0000313" key="3">
    <source>
        <dbReference type="EMBL" id="MFC5549845.1"/>
    </source>
</evidence>
<proteinExistence type="predicted"/>
<dbReference type="Proteomes" id="UP001596086">
    <property type="component" value="Unassembled WGS sequence"/>
</dbReference>
<dbReference type="Gene3D" id="1.10.1660.10">
    <property type="match status" value="1"/>
</dbReference>
<evidence type="ECO:0000313" key="4">
    <source>
        <dbReference type="Proteomes" id="UP001596086"/>
    </source>
</evidence>
<reference evidence="4" key="1">
    <citation type="journal article" date="2019" name="Int. J. Syst. Evol. Microbiol.">
        <title>The Global Catalogue of Microorganisms (GCM) 10K type strain sequencing project: providing services to taxonomists for standard genome sequencing and annotation.</title>
        <authorList>
            <consortium name="The Broad Institute Genomics Platform"/>
            <consortium name="The Broad Institute Genome Sequencing Center for Infectious Disease"/>
            <person name="Wu L."/>
            <person name="Ma J."/>
        </authorList>
    </citation>
    <scope>NUCLEOTIDE SEQUENCE [LARGE SCALE GENOMIC DNA]</scope>
    <source>
        <strain evidence="4">CGMCC 4.5798</strain>
    </source>
</reference>
<keyword evidence="1" id="KW-0238">DNA-binding</keyword>
<keyword evidence="4" id="KW-1185">Reference proteome</keyword>
<comment type="caution">
    <text evidence="3">The sequence shown here is derived from an EMBL/GenBank/DDBJ whole genome shotgun (WGS) entry which is preliminary data.</text>
</comment>
<protein>
    <submittedName>
        <fullName evidence="3">MerR family transcriptional regulator</fullName>
    </submittedName>
</protein>
<dbReference type="InterPro" id="IPR009061">
    <property type="entry name" value="DNA-bd_dom_put_sf"/>
</dbReference>
<name>A0ABW0S1P3_9BURK</name>
<organism evidence="3 4">
    <name type="scientific">Massilia aerilata</name>
    <dbReference type="NCBI Taxonomy" id="453817"/>
    <lineage>
        <taxon>Bacteria</taxon>
        <taxon>Pseudomonadati</taxon>
        <taxon>Pseudomonadota</taxon>
        <taxon>Betaproteobacteria</taxon>
        <taxon>Burkholderiales</taxon>
        <taxon>Oxalobacteraceae</taxon>
        <taxon>Telluria group</taxon>
        <taxon>Massilia</taxon>
    </lineage>
</organism>
<dbReference type="RefSeq" id="WP_379771942.1">
    <property type="nucleotide sequence ID" value="NZ_JBHSMZ010000010.1"/>
</dbReference>
<dbReference type="InterPro" id="IPR000551">
    <property type="entry name" value="MerR-type_HTH_dom"/>
</dbReference>
<feature type="domain" description="HTH merR-type" evidence="2">
    <location>
        <begin position="1"/>
        <end position="69"/>
    </location>
</feature>
<evidence type="ECO:0000259" key="2">
    <source>
        <dbReference type="PROSITE" id="PS50937"/>
    </source>
</evidence>